<feature type="repeat" description="PPR" evidence="2">
    <location>
        <begin position="184"/>
        <end position="218"/>
    </location>
</feature>
<evidence type="ECO:0008006" key="5">
    <source>
        <dbReference type="Google" id="ProtNLM"/>
    </source>
</evidence>
<evidence type="ECO:0000256" key="1">
    <source>
        <dbReference type="ARBA" id="ARBA00022737"/>
    </source>
</evidence>
<dbReference type="Gene3D" id="1.25.40.10">
    <property type="entry name" value="Tetratricopeptide repeat domain"/>
    <property type="match status" value="3"/>
</dbReference>
<dbReference type="InterPro" id="IPR046960">
    <property type="entry name" value="PPR_At4g14850-like_plant"/>
</dbReference>
<dbReference type="eggNOG" id="KOG4197">
    <property type="taxonomic scope" value="Eukaryota"/>
</dbReference>
<dbReference type="Proteomes" id="UP000001514">
    <property type="component" value="Unassembled WGS sequence"/>
</dbReference>
<gene>
    <name evidence="3" type="ORF">SELMODRAFT_123731</name>
</gene>
<dbReference type="AlphaFoldDB" id="D8SS27"/>
<sequence length="439" mass="47023">MNLEGVQPNAVTFVAVVGALSELGPGLQTVLRGRAVHARAAASGFASQTVLQNALISMYSRCHCLEEARRVFDNIQDRSRVSWTSIISAYAQHERGDESLKMFLVMNLDGMQPDEMTLSALCAACCQLEDRGRGLAVGRGVHTRIRVAGHDQNPVVGTALVCMYARCGCLLEAAAVFNKLTPKDVVSWNAMLTATVEAGEAEEALRLHQRMRAEGVMPDAATFAVVVAACSALKDEATSRAVHTEVAARGLDGHPVSGTALVCMYAKCGRLDDATTVFERMQRHSVLAVAAWNSILAALAKHGHGATAVEFFRVMTMAYVQPDGITITVMLHACSHSGLLATGLDYFLSMLHDFGLAPTAEHYACLIDLLGRAGVGAEAEEVIRGMPFAPDNVAWKTLLASCQTSKDAGRGSRAAMQLIRMDPLLHDSSYVLLSNILPV</sequence>
<reference evidence="3 4" key="1">
    <citation type="journal article" date="2011" name="Science">
        <title>The Selaginella genome identifies genetic changes associated with the evolution of vascular plants.</title>
        <authorList>
            <person name="Banks J.A."/>
            <person name="Nishiyama T."/>
            <person name="Hasebe M."/>
            <person name="Bowman J.L."/>
            <person name="Gribskov M."/>
            <person name="dePamphilis C."/>
            <person name="Albert V.A."/>
            <person name="Aono N."/>
            <person name="Aoyama T."/>
            <person name="Ambrose B.A."/>
            <person name="Ashton N.W."/>
            <person name="Axtell M.J."/>
            <person name="Barker E."/>
            <person name="Barker M.S."/>
            <person name="Bennetzen J.L."/>
            <person name="Bonawitz N.D."/>
            <person name="Chapple C."/>
            <person name="Cheng C."/>
            <person name="Correa L.G."/>
            <person name="Dacre M."/>
            <person name="DeBarry J."/>
            <person name="Dreyer I."/>
            <person name="Elias M."/>
            <person name="Engstrom E.M."/>
            <person name="Estelle M."/>
            <person name="Feng L."/>
            <person name="Finet C."/>
            <person name="Floyd S.K."/>
            <person name="Frommer W.B."/>
            <person name="Fujita T."/>
            <person name="Gramzow L."/>
            <person name="Gutensohn M."/>
            <person name="Harholt J."/>
            <person name="Hattori M."/>
            <person name="Heyl A."/>
            <person name="Hirai T."/>
            <person name="Hiwatashi Y."/>
            <person name="Ishikawa M."/>
            <person name="Iwata M."/>
            <person name="Karol K.G."/>
            <person name="Koehler B."/>
            <person name="Kolukisaoglu U."/>
            <person name="Kubo M."/>
            <person name="Kurata T."/>
            <person name="Lalonde S."/>
            <person name="Li K."/>
            <person name="Li Y."/>
            <person name="Litt A."/>
            <person name="Lyons E."/>
            <person name="Manning G."/>
            <person name="Maruyama T."/>
            <person name="Michael T.P."/>
            <person name="Mikami K."/>
            <person name="Miyazaki S."/>
            <person name="Morinaga S."/>
            <person name="Murata T."/>
            <person name="Mueller-Roeber B."/>
            <person name="Nelson D.R."/>
            <person name="Obara M."/>
            <person name="Oguri Y."/>
            <person name="Olmstead R.G."/>
            <person name="Onodera N."/>
            <person name="Petersen B.L."/>
            <person name="Pils B."/>
            <person name="Prigge M."/>
            <person name="Rensing S.A."/>
            <person name="Riano-Pachon D.M."/>
            <person name="Roberts A.W."/>
            <person name="Sato Y."/>
            <person name="Scheller H.V."/>
            <person name="Schulz B."/>
            <person name="Schulz C."/>
            <person name="Shakirov E.V."/>
            <person name="Shibagaki N."/>
            <person name="Shinohara N."/>
            <person name="Shippen D.E."/>
            <person name="Soerensen I."/>
            <person name="Sotooka R."/>
            <person name="Sugimoto N."/>
            <person name="Sugita M."/>
            <person name="Sumikawa N."/>
            <person name="Tanurdzic M."/>
            <person name="Theissen G."/>
            <person name="Ulvskov P."/>
            <person name="Wakazuki S."/>
            <person name="Weng J.K."/>
            <person name="Willats W.W."/>
            <person name="Wipf D."/>
            <person name="Wolf P.G."/>
            <person name="Yang L."/>
            <person name="Zimmer A.D."/>
            <person name="Zhu Q."/>
            <person name="Mitros T."/>
            <person name="Hellsten U."/>
            <person name="Loque D."/>
            <person name="Otillar R."/>
            <person name="Salamov A."/>
            <person name="Schmutz J."/>
            <person name="Shapiro H."/>
            <person name="Lindquist E."/>
            <person name="Lucas S."/>
            <person name="Rokhsar D."/>
            <person name="Grigoriev I.V."/>
        </authorList>
    </citation>
    <scope>NUCLEOTIDE SEQUENCE [LARGE SCALE GENOMIC DNA]</scope>
</reference>
<dbReference type="InterPro" id="IPR002885">
    <property type="entry name" value="PPR_rpt"/>
</dbReference>
<feature type="repeat" description="PPR" evidence="2">
    <location>
        <begin position="79"/>
        <end position="113"/>
    </location>
</feature>
<keyword evidence="4" id="KW-1185">Reference proteome</keyword>
<dbReference type="GO" id="GO:0003723">
    <property type="term" value="F:RNA binding"/>
    <property type="evidence" value="ECO:0007669"/>
    <property type="project" value="InterPro"/>
</dbReference>
<dbReference type="PANTHER" id="PTHR47926:SF533">
    <property type="entry name" value="DYW DOMAIN-CONTAINING PROTEIN"/>
    <property type="match status" value="1"/>
</dbReference>
<dbReference type="OrthoDB" id="1882346at2759"/>
<dbReference type="EMBL" id="GL377637">
    <property type="protein sequence ID" value="EFJ12746.1"/>
    <property type="molecule type" value="Genomic_DNA"/>
</dbReference>
<dbReference type="InParanoid" id="D8SS27"/>
<dbReference type="PANTHER" id="PTHR47926">
    <property type="entry name" value="PENTATRICOPEPTIDE REPEAT-CONTAINING PROTEIN"/>
    <property type="match status" value="1"/>
</dbReference>
<evidence type="ECO:0000256" key="2">
    <source>
        <dbReference type="PROSITE-ProRule" id="PRU00708"/>
    </source>
</evidence>
<organism evidence="4">
    <name type="scientific">Selaginella moellendorffii</name>
    <name type="common">Spikemoss</name>
    <dbReference type="NCBI Taxonomy" id="88036"/>
    <lineage>
        <taxon>Eukaryota</taxon>
        <taxon>Viridiplantae</taxon>
        <taxon>Streptophyta</taxon>
        <taxon>Embryophyta</taxon>
        <taxon>Tracheophyta</taxon>
        <taxon>Lycopodiopsida</taxon>
        <taxon>Selaginellales</taxon>
        <taxon>Selaginellaceae</taxon>
        <taxon>Selaginella</taxon>
    </lineage>
</organism>
<protein>
    <recommendedName>
        <fullName evidence="5">Pentacotripeptide-repeat region of PRORP domain-containing protein</fullName>
    </recommendedName>
</protein>
<dbReference type="FunFam" id="1.25.40.10:FF:000343">
    <property type="entry name" value="Pentatricopeptide repeat-containing protein At3g58590"/>
    <property type="match status" value="1"/>
</dbReference>
<dbReference type="FunFam" id="1.25.40.10:FF:000242">
    <property type="entry name" value="Pentatricopeptide repeat-containing protein"/>
    <property type="match status" value="1"/>
</dbReference>
<dbReference type="InterPro" id="IPR011990">
    <property type="entry name" value="TPR-like_helical_dom_sf"/>
</dbReference>
<dbReference type="FunFam" id="1.25.40.10:FF:000073">
    <property type="entry name" value="Pentatricopeptide repeat-containing protein chloroplastic"/>
    <property type="match status" value="1"/>
</dbReference>
<dbReference type="GO" id="GO:0009451">
    <property type="term" value="P:RNA modification"/>
    <property type="evidence" value="ECO:0007669"/>
    <property type="project" value="InterPro"/>
</dbReference>
<dbReference type="HOGENOM" id="CLU_002706_0_1_1"/>
<evidence type="ECO:0000313" key="3">
    <source>
        <dbReference type="EMBL" id="EFJ12746.1"/>
    </source>
</evidence>
<name>D8SS27_SELML</name>
<dbReference type="Pfam" id="PF01535">
    <property type="entry name" value="PPR"/>
    <property type="match status" value="3"/>
</dbReference>
<dbReference type="Pfam" id="PF13041">
    <property type="entry name" value="PPR_2"/>
    <property type="match status" value="3"/>
</dbReference>
<feature type="repeat" description="PPR" evidence="2">
    <location>
        <begin position="254"/>
        <end position="288"/>
    </location>
</feature>
<dbReference type="KEGG" id="smo:SELMODRAFT_123731"/>
<proteinExistence type="predicted"/>
<keyword evidence="1" id="KW-0677">Repeat</keyword>
<accession>D8SS27</accession>
<dbReference type="Gramene" id="EFJ12746">
    <property type="protein sequence ID" value="EFJ12746"/>
    <property type="gene ID" value="SELMODRAFT_123731"/>
</dbReference>
<dbReference type="NCBIfam" id="TIGR00756">
    <property type="entry name" value="PPR"/>
    <property type="match status" value="3"/>
</dbReference>
<dbReference type="PROSITE" id="PS51375">
    <property type="entry name" value="PPR"/>
    <property type="match status" value="3"/>
</dbReference>
<evidence type="ECO:0000313" key="4">
    <source>
        <dbReference type="Proteomes" id="UP000001514"/>
    </source>
</evidence>